<evidence type="ECO:0000313" key="3">
    <source>
        <dbReference type="Proteomes" id="UP001501594"/>
    </source>
</evidence>
<evidence type="ECO:0000259" key="1">
    <source>
        <dbReference type="Pfam" id="PF17936"/>
    </source>
</evidence>
<dbReference type="Gene3D" id="2.60.40.10">
    <property type="entry name" value="Immunoglobulins"/>
    <property type="match status" value="4"/>
</dbReference>
<dbReference type="InterPro" id="IPR041498">
    <property type="entry name" value="Big_6"/>
</dbReference>
<evidence type="ECO:0000313" key="2">
    <source>
        <dbReference type="EMBL" id="GAA4267321.1"/>
    </source>
</evidence>
<feature type="domain" description="Bacterial Ig" evidence="1">
    <location>
        <begin position="102"/>
        <end position="161"/>
    </location>
</feature>
<dbReference type="Pfam" id="PF17936">
    <property type="entry name" value="Big_6"/>
    <property type="match status" value="3"/>
</dbReference>
<feature type="domain" description="Bacterial Ig" evidence="1">
    <location>
        <begin position="381"/>
        <end position="443"/>
    </location>
</feature>
<dbReference type="EMBL" id="BAABAU010000004">
    <property type="protein sequence ID" value="GAA4267321.1"/>
    <property type="molecule type" value="Genomic_DNA"/>
</dbReference>
<dbReference type="InterPro" id="IPR013783">
    <property type="entry name" value="Ig-like_fold"/>
</dbReference>
<organism evidence="2 3">
    <name type="scientific">Frondihabitans peucedani</name>
    <dbReference type="NCBI Taxonomy" id="598626"/>
    <lineage>
        <taxon>Bacteria</taxon>
        <taxon>Bacillati</taxon>
        <taxon>Actinomycetota</taxon>
        <taxon>Actinomycetes</taxon>
        <taxon>Micrococcales</taxon>
        <taxon>Microbacteriaceae</taxon>
        <taxon>Frondihabitans</taxon>
    </lineage>
</organism>
<name>A0ABP8E503_9MICO</name>
<accession>A0ABP8E503</accession>
<feature type="domain" description="Bacterial Ig" evidence="1">
    <location>
        <begin position="295"/>
        <end position="364"/>
    </location>
</feature>
<gene>
    <name evidence="2" type="ORF">GCM10022256_29330</name>
</gene>
<proteinExistence type="predicted"/>
<comment type="caution">
    <text evidence="2">The sequence shown here is derived from an EMBL/GenBank/DDBJ whole genome shotgun (WGS) entry which is preliminary data.</text>
</comment>
<reference evidence="3" key="1">
    <citation type="journal article" date="2019" name="Int. J. Syst. Evol. Microbiol.">
        <title>The Global Catalogue of Microorganisms (GCM) 10K type strain sequencing project: providing services to taxonomists for standard genome sequencing and annotation.</title>
        <authorList>
            <consortium name="The Broad Institute Genomics Platform"/>
            <consortium name="The Broad Institute Genome Sequencing Center for Infectious Disease"/>
            <person name="Wu L."/>
            <person name="Ma J."/>
        </authorList>
    </citation>
    <scope>NUCLEOTIDE SEQUENCE [LARGE SCALE GENOMIC DNA]</scope>
    <source>
        <strain evidence="3">JCM 17442</strain>
    </source>
</reference>
<protein>
    <recommendedName>
        <fullName evidence="1">Bacterial Ig domain-containing protein</fullName>
    </recommendedName>
</protein>
<keyword evidence="3" id="KW-1185">Reference proteome</keyword>
<sequence length="650" mass="65487">MDWSGNAAKFEGLNAFTGSVSSTSIAGKSADLTGFARPNSDVIINGTALARADSTGTWSFSVNGLSIGDNSIQIENWLDGAKVGEISVIASLKVTALTATASSTPVNDDRVTISGTGEHGAVIVIKNAEGVVVGTSAADAATGRFQTTVNAPNEGGSHTFIAEQSIGGTAAGSVQVSFDYGTALSVTSPADELVVPAGPVTFSGRGTAAGSITIREEGKPGVLAAATVLANGNWVAPSFSVDGSEHTFTVTQLSKGNNTTTAKVTLNPGASNVRDLVVATPVDGGTVPSTGGRITVTGTGQPGSDVSITASNGRLAGTGKVAADGTFSFPAVFNSVFYNATVKQVAPTGQTQSKSIGFTVVASDGVNLPFSVTSPTTNGTVRSTNKMITVTGNGKAGAAVKITAANGRIAGQGVVGADGRYSFPAEFQALPYTATVTMTPAMGAAENITITNFTVVANEGVNLPFRVTAPVTNGTASSTNKMVTFTGEGKAGATIRIIAASNGRMAGQGVVGADGRFSVQAEFAALKYSAYVDMVPTAGAKETITVSDFTVVSTDGVNKPFRVTAPVSNGTAPSVDKMVTFRGEGTAGDTVKIIAASNGRLAGQGVVDQNGDFSVQAEFAALKYTAHVDMVTPSGMKETITVTDFQVTAQ</sequence>
<dbReference type="Proteomes" id="UP001501594">
    <property type="component" value="Unassembled WGS sequence"/>
</dbReference>